<dbReference type="Proteomes" id="UP001500880">
    <property type="component" value="Unassembled WGS sequence"/>
</dbReference>
<feature type="transmembrane region" description="Helical" evidence="1">
    <location>
        <begin position="454"/>
        <end position="476"/>
    </location>
</feature>
<feature type="transmembrane region" description="Helical" evidence="1">
    <location>
        <begin position="63"/>
        <end position="84"/>
    </location>
</feature>
<evidence type="ECO:0000313" key="3">
    <source>
        <dbReference type="Proteomes" id="UP001500880"/>
    </source>
</evidence>
<feature type="transmembrane region" description="Helical" evidence="1">
    <location>
        <begin position="264"/>
        <end position="285"/>
    </location>
</feature>
<accession>A0ABN1B1Q5</accession>
<feature type="transmembrane region" description="Helical" evidence="1">
    <location>
        <begin position="513"/>
        <end position="532"/>
    </location>
</feature>
<feature type="transmembrane region" description="Helical" evidence="1">
    <location>
        <begin position="488"/>
        <end position="507"/>
    </location>
</feature>
<keyword evidence="1" id="KW-1133">Transmembrane helix</keyword>
<evidence type="ECO:0008006" key="4">
    <source>
        <dbReference type="Google" id="ProtNLM"/>
    </source>
</evidence>
<feature type="transmembrane region" description="Helical" evidence="1">
    <location>
        <begin position="426"/>
        <end position="448"/>
    </location>
</feature>
<dbReference type="EMBL" id="BAAADO010000002">
    <property type="protein sequence ID" value="GAA0488345.1"/>
    <property type="molecule type" value="Genomic_DNA"/>
</dbReference>
<sequence length="537" mass="62290">MKEFPTLKFLNRFKWVFEKMGVQYPLLRSILQVKLTMDQRRVPTIFDQSNAKKKDQNHFLKSLGLYAFYGLFLIPFIVMGNQYLFQMSMLFGLMMFIVMTSMISDFSTVLLDVRDRTILSTRPVNRKTISTAKALHIIIYLFFITFAMVGIPLIVSLFTKGILFAFLLLLAVVLVDIFVVVMTSFLYFFVLRFFDGEKLKDIINYVQIGLSISLIVGYQILIRAFEFVDLEVSFSPDWWHIFFPPIWFAAPFEVWLGSAGGPLLFFYSALAFVVPVIALIIYVKLMPVFENHLQKLSDHGGQKQRKRKWSYSTLLKLICYTKQERAFFRFASLMLSKEREFRLKVYPSLGLSLVFPFIFLFNEFQNKSLEEVASGNFYLSLYFGSIMIPTAVIMLKYSGTYKGAWIYRTMPVEDYKYLYKGMLKAFIVKLYVPIFLFVGAVFLWIYGGSILEDLLAIFLSTCLYVALCFTMIRGTLPFSESFEVAQQSEGWTTLPFIILLGGFWVIHLFVLNLAYGVLGYIVILMLGNLVAWRKIVR</sequence>
<dbReference type="RefSeq" id="WP_343838837.1">
    <property type="nucleotide sequence ID" value="NZ_BAAADO010000002.1"/>
</dbReference>
<keyword evidence="3" id="KW-1185">Reference proteome</keyword>
<comment type="caution">
    <text evidence="2">The sequence shown here is derived from an EMBL/GenBank/DDBJ whole genome shotgun (WGS) entry which is preliminary data.</text>
</comment>
<feature type="transmembrane region" description="Helical" evidence="1">
    <location>
        <begin position="202"/>
        <end position="221"/>
    </location>
</feature>
<keyword evidence="1" id="KW-0472">Membrane</keyword>
<keyword evidence="1" id="KW-0812">Transmembrane</keyword>
<reference evidence="2 3" key="1">
    <citation type="journal article" date="2019" name="Int. J. Syst. Evol. Microbiol.">
        <title>The Global Catalogue of Microorganisms (GCM) 10K type strain sequencing project: providing services to taxonomists for standard genome sequencing and annotation.</title>
        <authorList>
            <consortium name="The Broad Institute Genomics Platform"/>
            <consortium name="The Broad Institute Genome Sequencing Center for Infectious Disease"/>
            <person name="Wu L."/>
            <person name="Ma J."/>
        </authorList>
    </citation>
    <scope>NUCLEOTIDE SEQUENCE [LARGE SCALE GENOMIC DNA]</scope>
    <source>
        <strain evidence="2 3">JCM 12389</strain>
    </source>
</reference>
<feature type="transmembrane region" description="Helical" evidence="1">
    <location>
        <begin position="134"/>
        <end position="155"/>
    </location>
</feature>
<feature type="transmembrane region" description="Helical" evidence="1">
    <location>
        <begin position="90"/>
        <end position="113"/>
    </location>
</feature>
<gene>
    <name evidence="2" type="ORF">GCM10008986_12530</name>
</gene>
<organism evidence="2 3">
    <name type="scientific">Salinibacillus aidingensis</name>
    <dbReference type="NCBI Taxonomy" id="237684"/>
    <lineage>
        <taxon>Bacteria</taxon>
        <taxon>Bacillati</taxon>
        <taxon>Bacillota</taxon>
        <taxon>Bacilli</taxon>
        <taxon>Bacillales</taxon>
        <taxon>Bacillaceae</taxon>
        <taxon>Salinibacillus</taxon>
    </lineage>
</organism>
<name>A0ABN1B1Q5_9BACI</name>
<evidence type="ECO:0000313" key="2">
    <source>
        <dbReference type="EMBL" id="GAA0488345.1"/>
    </source>
</evidence>
<feature type="transmembrane region" description="Helical" evidence="1">
    <location>
        <begin position="161"/>
        <end position="190"/>
    </location>
</feature>
<feature type="transmembrane region" description="Helical" evidence="1">
    <location>
        <begin position="381"/>
        <end position="398"/>
    </location>
</feature>
<protein>
    <recommendedName>
        <fullName evidence="4">ABC-2 type transport system permease protein</fullName>
    </recommendedName>
</protein>
<evidence type="ECO:0000256" key="1">
    <source>
        <dbReference type="SAM" id="Phobius"/>
    </source>
</evidence>
<feature type="transmembrane region" description="Helical" evidence="1">
    <location>
        <begin position="343"/>
        <end position="361"/>
    </location>
</feature>
<proteinExistence type="predicted"/>